<keyword evidence="6 10" id="KW-0456">Lyase</keyword>
<evidence type="ECO:0000256" key="3">
    <source>
        <dbReference type="ARBA" id="ARBA00014628"/>
    </source>
</evidence>
<dbReference type="PANTHER" id="PTHR11002:SF76">
    <property type="entry name" value="CARBONIC ANHYDRASE"/>
    <property type="match status" value="1"/>
</dbReference>
<feature type="binding site" evidence="9">
    <location>
        <position position="54"/>
    </location>
    <ligand>
        <name>Zn(2+)</name>
        <dbReference type="ChEBI" id="CHEBI:29105"/>
    </ligand>
</feature>
<evidence type="ECO:0000256" key="6">
    <source>
        <dbReference type="ARBA" id="ARBA00023239"/>
    </source>
</evidence>
<feature type="binding site" evidence="9">
    <location>
        <position position="56"/>
    </location>
    <ligand>
        <name>Zn(2+)</name>
        <dbReference type="ChEBI" id="CHEBI:29105"/>
    </ligand>
</feature>
<evidence type="ECO:0000256" key="7">
    <source>
        <dbReference type="ARBA" id="ARBA00031969"/>
    </source>
</evidence>
<dbReference type="AlphaFoldDB" id="A0A8S1QE96"/>
<protein>
    <recommendedName>
        <fullName evidence="3 10">Carbonic anhydrase</fullName>
        <ecNumber evidence="2 10">4.2.1.1</ecNumber>
    </recommendedName>
    <alternativeName>
        <fullName evidence="7 10">Carbonate dehydratase</fullName>
    </alternativeName>
</protein>
<sequence>MQNQIVHESISEMKKYAKALQGNKNYVAKKTAEDPDYFTKLAQGQNPKYLLIGCSDSRAPPNEITETDPGEIFIHRNIANVVVPTDLNINCVIQYAIEHLKVHNIVIMGHTFCGGVKAAMKQDSVGGLLDLWLNNLKLVYEKHQDLINQLDNEDDRVACLAHMNVREQVLNVWKNPIVQKSWQDGHPVMVHGWLFRVETGFIEELEIEESIPNNLSKVFKLNFKPTQQPPKFKQQIEEKEDERARSPSIRKRFQRMQSRLETEIKRLTITLQDTNQEVEKEVVDQVSEVLQKDLDFTTDDN</sequence>
<evidence type="ECO:0000313" key="13">
    <source>
        <dbReference type="Proteomes" id="UP000688137"/>
    </source>
</evidence>
<dbReference type="CDD" id="cd00883">
    <property type="entry name" value="beta_CA_cladeA"/>
    <property type="match status" value="1"/>
</dbReference>
<keyword evidence="13" id="KW-1185">Reference proteome</keyword>
<organism evidence="12 13">
    <name type="scientific">Paramecium primaurelia</name>
    <dbReference type="NCBI Taxonomy" id="5886"/>
    <lineage>
        <taxon>Eukaryota</taxon>
        <taxon>Sar</taxon>
        <taxon>Alveolata</taxon>
        <taxon>Ciliophora</taxon>
        <taxon>Intramacronucleata</taxon>
        <taxon>Oligohymenophorea</taxon>
        <taxon>Peniculida</taxon>
        <taxon>Parameciidae</taxon>
        <taxon>Paramecium</taxon>
    </lineage>
</organism>
<comment type="function">
    <text evidence="10">Reversible hydration of carbon dioxide.</text>
</comment>
<evidence type="ECO:0000256" key="10">
    <source>
        <dbReference type="RuleBase" id="RU003956"/>
    </source>
</evidence>
<gene>
    <name evidence="12" type="ORF">PPRIM_AZ9-3.1.T1530008</name>
</gene>
<evidence type="ECO:0000256" key="9">
    <source>
        <dbReference type="PIRSR" id="PIRSR601765-1"/>
    </source>
</evidence>
<feature type="binding site" evidence="9">
    <location>
        <position position="113"/>
    </location>
    <ligand>
        <name>Zn(2+)</name>
        <dbReference type="ChEBI" id="CHEBI:29105"/>
    </ligand>
</feature>
<dbReference type="SMART" id="SM00947">
    <property type="entry name" value="Pro_CA"/>
    <property type="match status" value="1"/>
</dbReference>
<dbReference type="Proteomes" id="UP000688137">
    <property type="component" value="Unassembled WGS sequence"/>
</dbReference>
<dbReference type="Pfam" id="PF00484">
    <property type="entry name" value="Pro_CA"/>
    <property type="match status" value="1"/>
</dbReference>
<feature type="compositionally biased region" description="Basic and acidic residues" evidence="11">
    <location>
        <begin position="234"/>
        <end position="245"/>
    </location>
</feature>
<comment type="cofactor">
    <cofactor evidence="9">
        <name>Zn(2+)</name>
        <dbReference type="ChEBI" id="CHEBI:29105"/>
    </cofactor>
    <text evidence="9">Binds 1 zinc ion per subunit.</text>
</comment>
<dbReference type="EMBL" id="CAJJDM010000158">
    <property type="protein sequence ID" value="CAD8112820.1"/>
    <property type="molecule type" value="Genomic_DNA"/>
</dbReference>
<evidence type="ECO:0000256" key="2">
    <source>
        <dbReference type="ARBA" id="ARBA00012925"/>
    </source>
</evidence>
<evidence type="ECO:0000256" key="5">
    <source>
        <dbReference type="ARBA" id="ARBA00022833"/>
    </source>
</evidence>
<evidence type="ECO:0000256" key="4">
    <source>
        <dbReference type="ARBA" id="ARBA00022723"/>
    </source>
</evidence>
<comment type="caution">
    <text evidence="12">The sequence shown here is derived from an EMBL/GenBank/DDBJ whole genome shotgun (WGS) entry which is preliminary data.</text>
</comment>
<dbReference type="OMA" id="NALPGMM"/>
<comment type="similarity">
    <text evidence="1 10">Belongs to the beta-class carbonic anhydrase family.</text>
</comment>
<comment type="catalytic activity">
    <reaction evidence="8 10">
        <text>hydrogencarbonate + H(+) = CO2 + H2O</text>
        <dbReference type="Rhea" id="RHEA:10748"/>
        <dbReference type="ChEBI" id="CHEBI:15377"/>
        <dbReference type="ChEBI" id="CHEBI:15378"/>
        <dbReference type="ChEBI" id="CHEBI:16526"/>
        <dbReference type="ChEBI" id="CHEBI:17544"/>
        <dbReference type="EC" id="4.2.1.1"/>
    </reaction>
</comment>
<keyword evidence="4 9" id="KW-0479">Metal-binding</keyword>
<dbReference type="GO" id="GO:0004089">
    <property type="term" value="F:carbonate dehydratase activity"/>
    <property type="evidence" value="ECO:0007669"/>
    <property type="project" value="UniProtKB-UniRule"/>
</dbReference>
<name>A0A8S1QE96_PARPR</name>
<reference evidence="12" key="1">
    <citation type="submission" date="2021-01" db="EMBL/GenBank/DDBJ databases">
        <authorList>
            <consortium name="Genoscope - CEA"/>
            <person name="William W."/>
        </authorList>
    </citation>
    <scope>NUCLEOTIDE SEQUENCE</scope>
</reference>
<dbReference type="GO" id="GO:0015976">
    <property type="term" value="P:carbon utilization"/>
    <property type="evidence" value="ECO:0007669"/>
    <property type="project" value="InterPro"/>
</dbReference>
<dbReference type="InterPro" id="IPR001765">
    <property type="entry name" value="Carbonic_anhydrase"/>
</dbReference>
<feature type="binding site" evidence="9">
    <location>
        <position position="110"/>
    </location>
    <ligand>
        <name>Zn(2+)</name>
        <dbReference type="ChEBI" id="CHEBI:29105"/>
    </ligand>
</feature>
<feature type="region of interest" description="Disordered" evidence="11">
    <location>
        <begin position="227"/>
        <end position="250"/>
    </location>
</feature>
<accession>A0A8S1QE96</accession>
<dbReference type="FunFam" id="3.40.1050.10:FF:000001">
    <property type="entry name" value="Carbonic anhydrase"/>
    <property type="match status" value="1"/>
</dbReference>
<dbReference type="EC" id="4.2.1.1" evidence="2 10"/>
<evidence type="ECO:0000256" key="11">
    <source>
        <dbReference type="SAM" id="MobiDB-lite"/>
    </source>
</evidence>
<keyword evidence="5 9" id="KW-0862">Zinc</keyword>
<evidence type="ECO:0000256" key="1">
    <source>
        <dbReference type="ARBA" id="ARBA00006217"/>
    </source>
</evidence>
<evidence type="ECO:0000256" key="8">
    <source>
        <dbReference type="ARBA" id="ARBA00048348"/>
    </source>
</evidence>
<dbReference type="InterPro" id="IPR015892">
    <property type="entry name" value="Carbonic_anhydrase_CS"/>
</dbReference>
<dbReference type="PANTHER" id="PTHR11002">
    <property type="entry name" value="CARBONIC ANHYDRASE"/>
    <property type="match status" value="1"/>
</dbReference>
<dbReference type="PROSITE" id="PS00705">
    <property type="entry name" value="PROK_CO2_ANHYDRASE_2"/>
    <property type="match status" value="1"/>
</dbReference>
<dbReference type="GO" id="GO:0008270">
    <property type="term" value="F:zinc ion binding"/>
    <property type="evidence" value="ECO:0007669"/>
    <property type="project" value="UniProtKB-UniRule"/>
</dbReference>
<evidence type="ECO:0000313" key="12">
    <source>
        <dbReference type="EMBL" id="CAD8112820.1"/>
    </source>
</evidence>
<proteinExistence type="inferred from homology"/>